<dbReference type="EMBL" id="KE546996">
    <property type="protein sequence ID" value="EPY49185.1"/>
    <property type="molecule type" value="Genomic_DNA"/>
</dbReference>
<evidence type="ECO:0000256" key="5">
    <source>
        <dbReference type="ARBA" id="ARBA00022840"/>
    </source>
</evidence>
<dbReference type="PROSITE" id="PS52040">
    <property type="entry name" value="TOPO_IIA"/>
    <property type="match status" value="1"/>
</dbReference>
<keyword evidence="5" id="KW-0067">ATP-binding</keyword>
<dbReference type="GO" id="GO:0003918">
    <property type="term" value="F:DNA topoisomerase type II (double strand cut, ATP-hydrolyzing) activity"/>
    <property type="evidence" value="ECO:0007669"/>
    <property type="project" value="UniProtKB-EC"/>
</dbReference>
<dbReference type="GO" id="GO:0000819">
    <property type="term" value="P:sister chromatid segregation"/>
    <property type="evidence" value="ECO:0007669"/>
    <property type="project" value="TreeGrafter"/>
</dbReference>
<dbReference type="HOGENOM" id="CLU_1176007_0_0_1"/>
<dbReference type="InterPro" id="IPR013760">
    <property type="entry name" value="Topo_IIA-like_dom_sf"/>
</dbReference>
<name>S9VSS2_SCHCR</name>
<dbReference type="STRING" id="653667.S9VSS2"/>
<dbReference type="GO" id="GO:0000712">
    <property type="term" value="P:resolution of meiotic recombination intermediates"/>
    <property type="evidence" value="ECO:0007669"/>
    <property type="project" value="TreeGrafter"/>
</dbReference>
<feature type="domain" description="Topo IIA-type catalytic" evidence="10">
    <location>
        <begin position="1"/>
        <end position="189"/>
    </location>
</feature>
<keyword evidence="4" id="KW-0547">Nucleotide-binding</keyword>
<keyword evidence="6" id="KW-0799">Topoisomerase</keyword>
<keyword evidence="7 9" id="KW-0238">DNA-binding</keyword>
<dbReference type="InterPro" id="IPR002205">
    <property type="entry name" value="Topo_IIA_dom_A"/>
</dbReference>
<protein>
    <recommendedName>
        <fullName evidence="3">DNA topoisomerase (ATP-hydrolyzing)</fullName>
        <ecNumber evidence="3">5.6.2.2</ecNumber>
    </recommendedName>
</protein>
<comment type="caution">
    <text evidence="9">Lacks conserved residue(s) required for the propagation of feature annotation.</text>
</comment>
<dbReference type="InterPro" id="IPR050634">
    <property type="entry name" value="DNA_Topoisomerase_II"/>
</dbReference>
<dbReference type="Gene3D" id="1.10.268.10">
    <property type="entry name" value="Topoisomerase, domain 3"/>
    <property type="match status" value="1"/>
</dbReference>
<evidence type="ECO:0000313" key="12">
    <source>
        <dbReference type="Proteomes" id="UP000015464"/>
    </source>
</evidence>
<dbReference type="PANTHER" id="PTHR10169">
    <property type="entry name" value="DNA TOPOISOMERASE/GYRASE"/>
    <property type="match status" value="1"/>
</dbReference>
<dbReference type="eggNOG" id="KOG0355">
    <property type="taxonomic scope" value="Eukaryota"/>
</dbReference>
<comment type="catalytic activity">
    <reaction evidence="1">
        <text>ATP-dependent breakage, passage and rejoining of double-stranded DNA.</text>
        <dbReference type="EC" id="5.6.2.2"/>
    </reaction>
</comment>
<dbReference type="OrthoDB" id="276498at2759"/>
<evidence type="ECO:0000256" key="6">
    <source>
        <dbReference type="ARBA" id="ARBA00023029"/>
    </source>
</evidence>
<dbReference type="GO" id="GO:0003677">
    <property type="term" value="F:DNA binding"/>
    <property type="evidence" value="ECO:0007669"/>
    <property type="project" value="UniProtKB-UniRule"/>
</dbReference>
<evidence type="ECO:0000313" key="11">
    <source>
        <dbReference type="EMBL" id="EPY49185.1"/>
    </source>
</evidence>
<dbReference type="SUPFAM" id="SSF56719">
    <property type="entry name" value="Type II DNA topoisomerase"/>
    <property type="match status" value="1"/>
</dbReference>
<dbReference type="InterPro" id="IPR013757">
    <property type="entry name" value="Topo_IIA_A_a_sf"/>
</dbReference>
<dbReference type="PANTHER" id="PTHR10169:SF38">
    <property type="entry name" value="DNA TOPOISOMERASE 2"/>
    <property type="match status" value="1"/>
</dbReference>
<dbReference type="GO" id="GO:0005524">
    <property type="term" value="F:ATP binding"/>
    <property type="evidence" value="ECO:0007669"/>
    <property type="project" value="UniProtKB-KW"/>
</dbReference>
<dbReference type="EC" id="5.6.2.2" evidence="3"/>
<proteinExistence type="predicted"/>
<sequence length="236" mass="27897">MREALAESLESKFKLVRTQATSNMVAFDPSGRIRKYDTVEDILRDFFEIRLLTYQRRKNHQVAELERRYNIFFNKARFVHMIIKNELIFSGKKRGILILELREKGFQSIPKLKKGREANIVAKRARESGEDPAEAVDDFSSDFDYLLSMPIWSLTYEKYLKLLKRRDDVMTKIDTLSELHIRELYMKELEEFESTWDEMDQIIQSMLDEQYSCATCKRDAHARQKDKASIDNETGS</sequence>
<dbReference type="RefSeq" id="XP_013025990.1">
    <property type="nucleotide sequence ID" value="XM_013170536.1"/>
</dbReference>
<comment type="cofactor">
    <cofactor evidence="2">
        <name>Mg(2+)</name>
        <dbReference type="ChEBI" id="CHEBI:18420"/>
    </cofactor>
</comment>
<reference evidence="11 12" key="1">
    <citation type="journal article" date="2011" name="Science">
        <title>Comparative functional genomics of the fission yeasts.</title>
        <authorList>
            <person name="Rhind N."/>
            <person name="Chen Z."/>
            <person name="Yassour M."/>
            <person name="Thompson D.A."/>
            <person name="Haas B.J."/>
            <person name="Habib N."/>
            <person name="Wapinski I."/>
            <person name="Roy S."/>
            <person name="Lin M.F."/>
            <person name="Heiman D.I."/>
            <person name="Young S.K."/>
            <person name="Furuya K."/>
            <person name="Guo Y."/>
            <person name="Pidoux A."/>
            <person name="Chen H.M."/>
            <person name="Robbertse B."/>
            <person name="Goldberg J.M."/>
            <person name="Aoki K."/>
            <person name="Bayne E.H."/>
            <person name="Berlin A.M."/>
            <person name="Desjardins C.A."/>
            <person name="Dobbs E."/>
            <person name="Dukaj L."/>
            <person name="Fan L."/>
            <person name="FitzGerald M.G."/>
            <person name="French C."/>
            <person name="Gujja S."/>
            <person name="Hansen K."/>
            <person name="Keifenheim D."/>
            <person name="Levin J.Z."/>
            <person name="Mosher R.A."/>
            <person name="Mueller C.A."/>
            <person name="Pfiffner J."/>
            <person name="Priest M."/>
            <person name="Russ C."/>
            <person name="Smialowska A."/>
            <person name="Swoboda P."/>
            <person name="Sykes S.M."/>
            <person name="Vaughn M."/>
            <person name="Vengrova S."/>
            <person name="Yoder R."/>
            <person name="Zeng Q."/>
            <person name="Allshire R."/>
            <person name="Baulcombe D."/>
            <person name="Birren B.W."/>
            <person name="Brown W."/>
            <person name="Ekwall K."/>
            <person name="Kellis M."/>
            <person name="Leatherwood J."/>
            <person name="Levin H."/>
            <person name="Margalit H."/>
            <person name="Martienssen R."/>
            <person name="Nieduszynski C.A."/>
            <person name="Spatafora J.W."/>
            <person name="Friedman N."/>
            <person name="Dalgaard J.Z."/>
            <person name="Baumann P."/>
            <person name="Niki H."/>
            <person name="Regev A."/>
            <person name="Nusbaum C."/>
        </authorList>
    </citation>
    <scope>NUCLEOTIDE SEQUENCE [LARGE SCALE GENOMIC DNA]</scope>
    <source>
        <strain evidence="12">OY26 / ATCC MYA-4695 / CBS 11777 / NBRC 106824 / NRRL Y48691</strain>
    </source>
</reference>
<evidence type="ECO:0000256" key="2">
    <source>
        <dbReference type="ARBA" id="ARBA00001946"/>
    </source>
</evidence>
<dbReference type="GeneID" id="25038771"/>
<dbReference type="Proteomes" id="UP000015464">
    <property type="component" value="Unassembled WGS sequence"/>
</dbReference>
<dbReference type="GO" id="GO:0006265">
    <property type="term" value="P:DNA topological change"/>
    <property type="evidence" value="ECO:0007669"/>
    <property type="project" value="InterPro"/>
</dbReference>
<keyword evidence="8" id="KW-0413">Isomerase</keyword>
<accession>S9VSS2</accession>
<evidence type="ECO:0000256" key="9">
    <source>
        <dbReference type="PROSITE-ProRule" id="PRU01384"/>
    </source>
</evidence>
<evidence type="ECO:0000256" key="3">
    <source>
        <dbReference type="ARBA" id="ARBA00012895"/>
    </source>
</evidence>
<dbReference type="AlphaFoldDB" id="S9VSS2"/>
<dbReference type="GO" id="GO:0005634">
    <property type="term" value="C:nucleus"/>
    <property type="evidence" value="ECO:0007669"/>
    <property type="project" value="TreeGrafter"/>
</dbReference>
<keyword evidence="12" id="KW-1185">Reference proteome</keyword>
<organism evidence="11 12">
    <name type="scientific">Schizosaccharomyces cryophilus (strain OY26 / ATCC MYA-4695 / CBS 11777 / NBRC 106824 / NRRL Y48691)</name>
    <name type="common">Fission yeast</name>
    <dbReference type="NCBI Taxonomy" id="653667"/>
    <lineage>
        <taxon>Eukaryota</taxon>
        <taxon>Fungi</taxon>
        <taxon>Dikarya</taxon>
        <taxon>Ascomycota</taxon>
        <taxon>Taphrinomycotina</taxon>
        <taxon>Schizosaccharomycetes</taxon>
        <taxon>Schizosaccharomycetales</taxon>
        <taxon>Schizosaccharomycetaceae</taxon>
        <taxon>Schizosaccharomyces</taxon>
    </lineage>
</organism>
<evidence type="ECO:0000256" key="8">
    <source>
        <dbReference type="ARBA" id="ARBA00023235"/>
    </source>
</evidence>
<evidence type="ECO:0000259" key="10">
    <source>
        <dbReference type="PROSITE" id="PS52040"/>
    </source>
</evidence>
<evidence type="ECO:0000256" key="4">
    <source>
        <dbReference type="ARBA" id="ARBA00022741"/>
    </source>
</evidence>
<dbReference type="Pfam" id="PF00521">
    <property type="entry name" value="DNA_topoisoIV"/>
    <property type="match status" value="1"/>
</dbReference>
<evidence type="ECO:0000256" key="7">
    <source>
        <dbReference type="ARBA" id="ARBA00023125"/>
    </source>
</evidence>
<evidence type="ECO:0000256" key="1">
    <source>
        <dbReference type="ARBA" id="ARBA00000185"/>
    </source>
</evidence>
<gene>
    <name evidence="11" type="ORF">SPOG_04458</name>
</gene>